<dbReference type="InterPro" id="IPR000253">
    <property type="entry name" value="FHA_dom"/>
</dbReference>
<feature type="coiled-coil region" evidence="5">
    <location>
        <begin position="1841"/>
        <end position="1868"/>
    </location>
</feature>
<evidence type="ECO:0000256" key="3">
    <source>
        <dbReference type="ARBA" id="ARBA00006828"/>
    </source>
</evidence>
<dbReference type="InterPro" id="IPR027417">
    <property type="entry name" value="P-loop_NTPase"/>
</dbReference>
<keyword evidence="5" id="KW-0175">Coiled coil</keyword>
<dbReference type="PANTHER" id="PTHR14819:SF25">
    <property type="entry name" value="CHROMOSOME UNDETERMINED SCAFFOLD_52, WHOLE GENOME SHOTGUN SEQUENCE"/>
    <property type="match status" value="1"/>
</dbReference>
<dbReference type="Proteomes" id="UP000789901">
    <property type="component" value="Unassembled WGS sequence"/>
</dbReference>
<dbReference type="Gene3D" id="3.40.50.300">
    <property type="entry name" value="P-loop containing nucleotide triphosphate hydrolases"/>
    <property type="match status" value="1"/>
</dbReference>
<dbReference type="InterPro" id="IPR011009">
    <property type="entry name" value="Kinase-like_dom_sf"/>
</dbReference>
<evidence type="ECO:0000259" key="7">
    <source>
        <dbReference type="PROSITE" id="PS50011"/>
    </source>
</evidence>
<dbReference type="CDD" id="cd01949">
    <property type="entry name" value="GGDEF"/>
    <property type="match status" value="1"/>
</dbReference>
<feature type="domain" description="Protein kinase" evidence="7">
    <location>
        <begin position="1"/>
        <end position="238"/>
    </location>
</feature>
<dbReference type="Pfam" id="PF25683">
    <property type="entry name" value="URGCP_GTPase"/>
    <property type="match status" value="1"/>
</dbReference>
<evidence type="ECO:0000313" key="11">
    <source>
        <dbReference type="Proteomes" id="UP000789901"/>
    </source>
</evidence>
<dbReference type="Pfam" id="PF25496">
    <property type="entry name" value="URGCP"/>
    <property type="match status" value="1"/>
</dbReference>
<comment type="similarity">
    <text evidence="4">Belongs to the protein kinase superfamily. TKL Ser/Thr protein kinase family. ROCO subfamily.</text>
</comment>
<dbReference type="SMART" id="SM00267">
    <property type="entry name" value="GGDEF"/>
    <property type="match status" value="1"/>
</dbReference>
<dbReference type="Pfam" id="PF16697">
    <property type="entry name" value="Yop-YscD_cpl"/>
    <property type="match status" value="1"/>
</dbReference>
<dbReference type="PANTHER" id="PTHR14819">
    <property type="entry name" value="GTP-BINDING"/>
    <property type="match status" value="1"/>
</dbReference>
<dbReference type="InterPro" id="IPR000719">
    <property type="entry name" value="Prot_kinase_dom"/>
</dbReference>
<comment type="subcellular location">
    <subcellularLocation>
        <location evidence="1">Membrane</location>
        <topology evidence="1">Single-pass membrane protein</topology>
    </subcellularLocation>
</comment>
<dbReference type="InterPro" id="IPR000160">
    <property type="entry name" value="GGDEF_dom"/>
</dbReference>
<evidence type="ECO:0000256" key="4">
    <source>
        <dbReference type="ARBA" id="ARBA00008171"/>
    </source>
</evidence>
<evidence type="ECO:0000313" key="10">
    <source>
        <dbReference type="EMBL" id="CAG8718135.1"/>
    </source>
</evidence>
<dbReference type="PROSITE" id="PS50887">
    <property type="entry name" value="GGDEF"/>
    <property type="match status" value="1"/>
</dbReference>
<evidence type="ECO:0000256" key="1">
    <source>
        <dbReference type="ARBA" id="ARBA00004167"/>
    </source>
</evidence>
<comment type="caution">
    <text evidence="10">The sequence shown here is derived from an EMBL/GenBank/DDBJ whole genome shotgun (WGS) entry which is preliminary data.</text>
</comment>
<evidence type="ECO:0000259" key="6">
    <source>
        <dbReference type="PROSITE" id="PS50006"/>
    </source>
</evidence>
<dbReference type="Pfam" id="PF00990">
    <property type="entry name" value="GGDEF"/>
    <property type="match status" value="1"/>
</dbReference>
<evidence type="ECO:0000259" key="8">
    <source>
        <dbReference type="PROSITE" id="PS50887"/>
    </source>
</evidence>
<dbReference type="PROSITE" id="PS50011">
    <property type="entry name" value="PROTEIN_KINASE_DOM"/>
    <property type="match status" value="2"/>
</dbReference>
<dbReference type="InterPro" id="IPR032030">
    <property type="entry name" value="YscD_cytoplasmic_dom"/>
</dbReference>
<dbReference type="PROSITE" id="PS50006">
    <property type="entry name" value="FHA_DOMAIN"/>
    <property type="match status" value="1"/>
</dbReference>
<protein>
    <submittedName>
        <fullName evidence="10">40179_t:CDS:1</fullName>
    </submittedName>
</protein>
<dbReference type="SUPFAM" id="SSF49879">
    <property type="entry name" value="SMAD/FHA domain"/>
    <property type="match status" value="1"/>
</dbReference>
<feature type="domain" description="VLIG-type G" evidence="9">
    <location>
        <begin position="1386"/>
        <end position="1610"/>
    </location>
</feature>
<proteinExistence type="inferred from homology"/>
<feature type="domain" description="GGDEF" evidence="8">
    <location>
        <begin position="707"/>
        <end position="838"/>
    </location>
</feature>
<dbReference type="CDD" id="cd00060">
    <property type="entry name" value="FHA"/>
    <property type="match status" value="1"/>
</dbReference>
<name>A0ABN7V2U0_GIGMA</name>
<gene>
    <name evidence="10" type="ORF">GMARGA_LOCUS13288</name>
</gene>
<feature type="domain" description="Protein kinase" evidence="7">
    <location>
        <begin position="247"/>
        <end position="556"/>
    </location>
</feature>
<dbReference type="InterPro" id="IPR057365">
    <property type="entry name" value="URGCP"/>
</dbReference>
<dbReference type="InterPro" id="IPR029787">
    <property type="entry name" value="Nucleotide_cyclase"/>
</dbReference>
<dbReference type="SUPFAM" id="SSF55073">
    <property type="entry name" value="Nucleotide cyclase"/>
    <property type="match status" value="1"/>
</dbReference>
<comment type="similarity">
    <text evidence="2">Belongs to the protein kinase superfamily. CAMK Ser/Thr protein kinase family. CHEK2 subfamily.</text>
</comment>
<evidence type="ECO:0000259" key="9">
    <source>
        <dbReference type="PROSITE" id="PS51717"/>
    </source>
</evidence>
<dbReference type="InterPro" id="IPR052986">
    <property type="entry name" value="VLIG_GTPase"/>
</dbReference>
<dbReference type="NCBIfam" id="TIGR00254">
    <property type="entry name" value="GGDEF"/>
    <property type="match status" value="1"/>
</dbReference>
<dbReference type="InterPro" id="IPR008984">
    <property type="entry name" value="SMAD_FHA_dom_sf"/>
</dbReference>
<accession>A0ABN7V2U0</accession>
<evidence type="ECO:0000256" key="2">
    <source>
        <dbReference type="ARBA" id="ARBA00005575"/>
    </source>
</evidence>
<reference evidence="10 11" key="1">
    <citation type="submission" date="2021-06" db="EMBL/GenBank/DDBJ databases">
        <authorList>
            <person name="Kallberg Y."/>
            <person name="Tangrot J."/>
            <person name="Rosling A."/>
        </authorList>
    </citation>
    <scope>NUCLEOTIDE SEQUENCE [LARGE SCALE GENOMIC DNA]</scope>
    <source>
        <strain evidence="10 11">120-4 pot B 10/14</strain>
    </source>
</reference>
<dbReference type="PROSITE" id="PS51717">
    <property type="entry name" value="G_VLIG"/>
    <property type="match status" value="1"/>
</dbReference>
<organism evidence="10 11">
    <name type="scientific">Gigaspora margarita</name>
    <dbReference type="NCBI Taxonomy" id="4874"/>
    <lineage>
        <taxon>Eukaryota</taxon>
        <taxon>Fungi</taxon>
        <taxon>Fungi incertae sedis</taxon>
        <taxon>Mucoromycota</taxon>
        <taxon>Glomeromycotina</taxon>
        <taxon>Glomeromycetes</taxon>
        <taxon>Diversisporales</taxon>
        <taxon>Gigasporaceae</taxon>
        <taxon>Gigaspora</taxon>
    </lineage>
</organism>
<dbReference type="Gene3D" id="2.60.200.20">
    <property type="match status" value="1"/>
</dbReference>
<comment type="similarity">
    <text evidence="3">Belongs to the TRAFAC class dynamin-like GTPase superfamily. Very large inducible GTPase (VLIG) family.</text>
</comment>
<dbReference type="InterPro" id="IPR001245">
    <property type="entry name" value="Ser-Thr/Tyr_kinase_cat_dom"/>
</dbReference>
<evidence type="ECO:0000256" key="5">
    <source>
        <dbReference type="SAM" id="Coils"/>
    </source>
</evidence>
<dbReference type="EMBL" id="CAJVQB010008389">
    <property type="protein sequence ID" value="CAG8718135.1"/>
    <property type="molecule type" value="Genomic_DNA"/>
</dbReference>
<keyword evidence="11" id="KW-1185">Reference proteome</keyword>
<dbReference type="SUPFAM" id="SSF56112">
    <property type="entry name" value="Protein kinase-like (PK-like)"/>
    <property type="match status" value="2"/>
</dbReference>
<dbReference type="InterPro" id="IPR030383">
    <property type="entry name" value="G_VLIG_dom"/>
</dbReference>
<dbReference type="Gene3D" id="3.30.70.270">
    <property type="match status" value="1"/>
</dbReference>
<dbReference type="Pfam" id="PF07714">
    <property type="entry name" value="PK_Tyr_Ser-Thr"/>
    <property type="match status" value="2"/>
</dbReference>
<feature type="domain" description="FHA" evidence="6">
    <location>
        <begin position="602"/>
        <end position="653"/>
    </location>
</feature>
<dbReference type="SUPFAM" id="SSF52540">
    <property type="entry name" value="P-loop containing nucleoside triphosphate hydrolases"/>
    <property type="match status" value="1"/>
</dbReference>
<dbReference type="InterPro" id="IPR043128">
    <property type="entry name" value="Rev_trsase/Diguanyl_cyclase"/>
</dbReference>
<sequence>MDVFIPFDDITHIKPIYEGTFSDIELSEYKSKRINVAVARAPNGISCLIMDYVENGNLHDYFEENKLEWSAKLKMTIDIAIGLLECHENGIIHSNINSENILVDESVDKCLVLKIAGFGYITNRKFDNIETIRWAAPEHINDEQNIDEERSDIYSCGLVMYEIAMNGKKPYEDIEDFDKLKKAKVSGDIKDLIKDLEDKDAPGKLKSLIKGCCDLVPSKRIKLADVIFDLKNLWHEKYREKQERNINKIVSEIKEGNLGNLKVFNYEDFKVIHIQDIPGLSNISDELSEIKCACLKTNDTHVVLKTLKCEEDKYYAIVNREIKIFNEIGPNENVIKFLGVTKGLYEDFYSIVLEYCGDKNLSEDLEEVSKKDWVDKINMAKGLANGLKFVHAEKIILCNLNSKNIIIHNDKLVISDFSSAMFYKKNNDNLVIADFSSSISPNSKPKPTIKITRENVAYVDPKRFDPDSKLNESSDIYSLGVILWEISSGRPAFLNHGLDIDKLKDSLIRNERESPINLTPVDFIELYCDAWNENDYNRPPIKDVISCLNEIDLDFVYRDHDHDYTSEISYGKTYSITYEEACLKIIKGSPRNQYFFLPEREMHVGRGRNDSNYIIIKDRKVNKKHAKLINYHGEVKITCFNSKSKILINGKPARSCILKKNDEIKMGHSTFRYIPAREFISNNDPLLQIYNAKYFQERLEDEFKNNKKLYLLFYDLDFFKEINDESRNYVLKELTMLIQNEHLRDEDIFSKYKEEGFTILLIDIDIDLAHEIAEKIRSSVETHLIKFNEKKPQSITLSIGVSEKNSSVKTSNDLLIHAKEACIKAKKYGHNQLVIWENEEISIPQSILKEWSQKGINEKMFQFLYESAEKGNNEARMMLRSKFQPPITSQNSPFPPDENKGLTIDTKWYSILDEKLPLIEPKHYFMLSKLIPQQKLLSHEIHANVAVILPYIRQKIKMREVDVLKEENLINLVVDENKKSIKSRLSRFDCIAALFASSECSVAQDIFRTVSQLPIAFPLLIPDLENAENFKVMLPLFTGSTIKCCTNNGSIIENHLFEDPFKVIVAVRTGLNSLGKSYILNQLMASKDMFSSCSELRTNYGIRHMVDGSVEFVWLTEETCDDNLWNSVFKKYYKQGRKEIILLANLHGDALNYHDQLKFLKHLPSYFWVFLQPEHENQKVELEKLIGSEKVKYIDVNLEDNAIYKNFEDVVDSDPVNHDNFSINELEMGKTLQLAENTECNESQEIIDCIKRKKCCDIKLEIMQLQGKQLKDGFFRELQLFSSIIELPIGKRIRALAHLERELSRLSTIDLGIEHFFRGLGHMYKFVFNSNDSDNPTIVNISRSPKHYAELLINGHAIELLDSDSTIISEVWFLAVCGHIDKKFPNLRIFVISILGPQSSGKSTLLNTLFASKFPVSTGRCTRGILMRFLFLEKGLSNQLGVDAFILIDTEGLGAPEKIDMPELETNDRKLANFTMQLSNLTIINTLGDSKRVLTKILRAIGTMTNLHTFPNILIVQHVAENNKTKLELEPKFHENFQEVLKTVNIEFLNKMKDKKLLKVFAPFKNGTITYSPQSKQYHEDVADLYESIMNSCENLQSKNNFSHWFRLIKSNWDAILHKDSSIIKINETYNFIELGKKIAKLKEIIDMAFLKHKELIEKEISTTVKEWRSKGSNVDLIKPECEKLIKKLDDVPEISIKVDCVECKKVDDEKVKLNNYLKERNDVNCKNDTNKTIDEYIKDHRKSTSTELENKLEDILNRDENQFFGLYKFINRLLEIALNPQEEINKIWESLRGKVLAKKEIMKEEIINEVGKEYGTDLKNQINRNIPESSDLDAIWFRKKRLEKNDIERLKKEINRLITQILSENDNFDPKIPEIITELKDKTEKILNDLSAELKVEFNSDFKTDIHVYAILTMLKILENSNNHDTLLGVLDEMEVDCKEKIQLRVKYDNLYIYKGHVAGDYLLKAIHKKAIDAENRYQRDNILSIPWIKDSETIRLEYFIELAKQIHNGDKDKAVLHFLSPKETIEKWFKNKVNKYTNKGKKYQETSDKLFNDVYHKIRDYKSYNGISKFVNSYMTEVDVDYQLSIKDNSIDENFDMFHEAIMKELDDKRSSYFQLNEEKLLNPSDDELVKRRLGCTEHCPWCGALCWGERGHDKNSGETNRHHTSHQPEGLMGTIYEKSKKLQAIACHKCLDKDVVHYKIENDEISRKWGEAKSIDFKNWTFEPHYITNFNEIMCWFFEQLHIDLAEKFECNPADESKLKKYGCFEKDYNNIISVLHQCLENDMSA</sequence>
<dbReference type="Gene3D" id="1.10.510.10">
    <property type="entry name" value="Transferase(Phosphotransferase) domain 1"/>
    <property type="match status" value="2"/>
</dbReference>